<dbReference type="EMBL" id="CAJNOQ010010908">
    <property type="protein sequence ID" value="CAF1264064.1"/>
    <property type="molecule type" value="Genomic_DNA"/>
</dbReference>
<dbReference type="OrthoDB" id="341486at2759"/>
<keyword evidence="7" id="KW-1185">Reference proteome</keyword>
<evidence type="ECO:0000256" key="2">
    <source>
        <dbReference type="ARBA" id="ARBA00022737"/>
    </source>
</evidence>
<dbReference type="InterPro" id="IPR037593">
    <property type="entry name" value="MIOS/Sea4"/>
</dbReference>
<organism evidence="5 7">
    <name type="scientific">Didymodactylos carnosus</name>
    <dbReference type="NCBI Taxonomy" id="1234261"/>
    <lineage>
        <taxon>Eukaryota</taxon>
        <taxon>Metazoa</taxon>
        <taxon>Spiralia</taxon>
        <taxon>Gnathifera</taxon>
        <taxon>Rotifera</taxon>
        <taxon>Eurotatoria</taxon>
        <taxon>Bdelloidea</taxon>
        <taxon>Philodinida</taxon>
        <taxon>Philodinidae</taxon>
        <taxon>Didymodactylos</taxon>
    </lineage>
</organism>
<dbReference type="Proteomes" id="UP000663829">
    <property type="component" value="Unassembled WGS sequence"/>
</dbReference>
<evidence type="ECO:0000313" key="6">
    <source>
        <dbReference type="EMBL" id="CAF4045003.1"/>
    </source>
</evidence>
<keyword evidence="1" id="KW-0853">WD repeat</keyword>
<dbReference type="EMBL" id="CAJOBC010020109">
    <property type="protein sequence ID" value="CAF4045003.1"/>
    <property type="molecule type" value="Genomic_DNA"/>
</dbReference>
<dbReference type="Pfam" id="PF17034">
    <property type="entry name" value="zinc_ribbon_16"/>
    <property type="match status" value="1"/>
</dbReference>
<dbReference type="InterPro" id="IPR031488">
    <property type="entry name" value="Zn_ribbon_mio"/>
</dbReference>
<dbReference type="PANTHER" id="PTHR16453:SF9">
    <property type="entry name" value="GATOR COMPLEX PROTEIN MIOS"/>
    <property type="match status" value="1"/>
</dbReference>
<dbReference type="InterPro" id="IPR049092">
    <property type="entry name" value="MIOS_a-sol"/>
</dbReference>
<dbReference type="Proteomes" id="UP000681722">
    <property type="component" value="Unassembled WGS sequence"/>
</dbReference>
<evidence type="ECO:0000259" key="4">
    <source>
        <dbReference type="Pfam" id="PF21719"/>
    </source>
</evidence>
<evidence type="ECO:0000256" key="1">
    <source>
        <dbReference type="ARBA" id="ARBA00022574"/>
    </source>
</evidence>
<evidence type="ECO:0000313" key="5">
    <source>
        <dbReference type="EMBL" id="CAF1264064.1"/>
    </source>
</evidence>
<dbReference type="GO" id="GO:0005737">
    <property type="term" value="C:cytoplasm"/>
    <property type="evidence" value="ECO:0007669"/>
    <property type="project" value="TreeGrafter"/>
</dbReference>
<proteinExistence type="predicted"/>
<dbReference type="PANTHER" id="PTHR16453">
    <property type="entry name" value="WD40 DOMAIN-CONTAINING PROTEIN MIO FAMILY MEMBER"/>
    <property type="match status" value="1"/>
</dbReference>
<evidence type="ECO:0000313" key="7">
    <source>
        <dbReference type="Proteomes" id="UP000663829"/>
    </source>
</evidence>
<gene>
    <name evidence="5" type="ORF">GPM918_LOCUS26753</name>
    <name evidence="6" type="ORF">SRO942_LOCUS26962</name>
</gene>
<dbReference type="AlphaFoldDB" id="A0A815B1G4"/>
<feature type="domain" description="GATOR2 complex protein MIO zinc-ribbon like" evidence="3">
    <location>
        <begin position="289"/>
        <end position="401"/>
    </location>
</feature>
<dbReference type="CDD" id="cd16691">
    <property type="entry name" value="mRING-H2-C3H3C2_Mio"/>
    <property type="match status" value="1"/>
</dbReference>
<accession>A0A815B1G4</accession>
<sequence length="407" mass="46642">SNRKQVPKQIDQIWIGSTVDVSSKKIYESVERSTAIQLCGWDSLIINDTDHQRHSDKIKSLLEIGQYGKAAALYIFQMNLDKAIQVLNEGLSKGGNENLATLILALIGCVTTTNHQNTFFDYTNITKKFEDSYIRAMFAFILSDDAQQDQNYSNVLDEQLDLNDKVGFSCRYLNDQCLDIYLDKLSMESKSKGDLQGIILTGLRTSGCELIQKYLENTNDIRTVALLAIHVPEDIVQDCPYVREWLEGYRNLLDQLQMWTERAEVDVYRNQMSHTRSNISDMREIDINCIFCNSLLDQSRSANRRERHNTSHIGSSSTVLMVCSKCRQSLPRCAVCMMNLSNYIEDSSCSPNSQPDKYHLLSSQWFTWCKKCRHGGHAEHVNNWFKYNKECPVAKCLCPCTITDGYY</sequence>
<evidence type="ECO:0008006" key="8">
    <source>
        <dbReference type="Google" id="ProtNLM"/>
    </source>
</evidence>
<keyword evidence="2" id="KW-0677">Repeat</keyword>
<dbReference type="Pfam" id="PF21719">
    <property type="entry name" value="MIOS_a-sol"/>
    <property type="match status" value="1"/>
</dbReference>
<feature type="non-terminal residue" evidence="5">
    <location>
        <position position="407"/>
    </location>
</feature>
<evidence type="ECO:0000259" key="3">
    <source>
        <dbReference type="Pfam" id="PF17034"/>
    </source>
</evidence>
<name>A0A815B1G4_9BILA</name>
<comment type="caution">
    <text evidence="5">The sequence shown here is derived from an EMBL/GenBank/DDBJ whole genome shotgun (WGS) entry which is preliminary data.</text>
</comment>
<feature type="domain" description="MIOS-like alpha-solenoid" evidence="4">
    <location>
        <begin position="14"/>
        <end position="172"/>
    </location>
</feature>
<reference evidence="5" key="1">
    <citation type="submission" date="2021-02" db="EMBL/GenBank/DDBJ databases">
        <authorList>
            <person name="Nowell W R."/>
        </authorList>
    </citation>
    <scope>NUCLEOTIDE SEQUENCE</scope>
</reference>
<protein>
    <recommendedName>
        <fullName evidence="8">WD repeat protein mio zinc-ribbon like domain-containing protein</fullName>
    </recommendedName>
</protein>